<evidence type="ECO:0008006" key="3">
    <source>
        <dbReference type="Google" id="ProtNLM"/>
    </source>
</evidence>
<protein>
    <recommendedName>
        <fullName evidence="3">Histone deacetylase</fullName>
    </recommendedName>
</protein>
<dbReference type="Gene3D" id="3.10.490.10">
    <property type="entry name" value="Gamma-glutamyl cyclotransferase-like"/>
    <property type="match status" value="1"/>
</dbReference>
<dbReference type="Proteomes" id="UP000501868">
    <property type="component" value="Chromosome"/>
</dbReference>
<sequence>MNEKQQYVWYASYGSNINADRFLCYIKGGQPEGSAQIEIGCKDPSLPVDESTFTIDLPLYFAKEAARWESQGVAFIGLNQDKGNHTYSKKYLIRGEQFLDVVKQENNGLNFEIDLHEVKQKGSKVFHRDSWYGNILYLGDENGFPIYTFTAPWDMNEVEWKKPSTAYLKTIIKGLSKNYSNEDIFAYFQSKPGIKDQFTDHELTLLLNGREG</sequence>
<evidence type="ECO:0000313" key="1">
    <source>
        <dbReference type="EMBL" id="QIZ09041.1"/>
    </source>
</evidence>
<proteinExistence type="predicted"/>
<reference evidence="1 2" key="1">
    <citation type="submission" date="2020-04" db="EMBL/GenBank/DDBJ databases">
        <title>Genome-Wide Identification of 5-Methylcytosine Sites in Bacterial Genomes By High-Throughput Sequencing of MspJI Restriction Fragments.</title>
        <authorList>
            <person name="Wu V."/>
        </authorList>
    </citation>
    <scope>NUCLEOTIDE SEQUENCE [LARGE SCALE GENOMIC DNA]</scope>
    <source>
        <strain evidence="1 2">S2</strain>
    </source>
</reference>
<gene>
    <name evidence="1" type="ORF">HFZ78_21980</name>
</gene>
<dbReference type="EMBL" id="CP051128">
    <property type="protein sequence ID" value="QIZ09041.1"/>
    <property type="molecule type" value="Genomic_DNA"/>
</dbReference>
<organism evidence="1 2">
    <name type="scientific">Priestia megaterium</name>
    <name type="common">Bacillus megaterium</name>
    <dbReference type="NCBI Taxonomy" id="1404"/>
    <lineage>
        <taxon>Bacteria</taxon>
        <taxon>Bacillati</taxon>
        <taxon>Bacillota</taxon>
        <taxon>Bacilli</taxon>
        <taxon>Bacillales</taxon>
        <taxon>Bacillaceae</taxon>
        <taxon>Priestia</taxon>
    </lineage>
</organism>
<accession>A0A6H1P6Z3</accession>
<name>A0A6H1P6Z3_PRIMG</name>
<evidence type="ECO:0000313" key="2">
    <source>
        <dbReference type="Proteomes" id="UP000501868"/>
    </source>
</evidence>
<dbReference type="AlphaFoldDB" id="A0A6H1P6Z3"/>
<reference evidence="1 2" key="2">
    <citation type="submission" date="2020-04" db="EMBL/GenBank/DDBJ databases">
        <authorList>
            <person name="Fomenkov A."/>
            <person name="Anton B.P."/>
            <person name="Roberts R.J."/>
        </authorList>
    </citation>
    <scope>NUCLEOTIDE SEQUENCE [LARGE SCALE GENOMIC DNA]</scope>
    <source>
        <strain evidence="1 2">S2</strain>
    </source>
</reference>